<evidence type="ECO:0000256" key="3">
    <source>
        <dbReference type="ARBA" id="ARBA00022801"/>
    </source>
</evidence>
<dbReference type="SMART" id="SM00796">
    <property type="entry name" value="AHS1"/>
    <property type="match status" value="1"/>
</dbReference>
<evidence type="ECO:0000313" key="10">
    <source>
        <dbReference type="Proteomes" id="UP001150238"/>
    </source>
</evidence>
<dbReference type="InterPro" id="IPR011053">
    <property type="entry name" value="Single_hybrid_motif"/>
</dbReference>
<dbReference type="Gene3D" id="2.40.50.100">
    <property type="match status" value="1"/>
</dbReference>
<accession>A0A9W9DYU5</accession>
<dbReference type="InterPro" id="IPR029000">
    <property type="entry name" value="Cyclophilin-like_dom_sf"/>
</dbReference>
<comment type="caution">
    <text evidence="9">The sequence shown here is derived from an EMBL/GenBank/DDBJ whole genome shotgun (WGS) entry which is preliminary data.</text>
</comment>
<dbReference type="SUPFAM" id="SSF52440">
    <property type="entry name" value="PreATP-grasp domain"/>
    <property type="match status" value="1"/>
</dbReference>
<dbReference type="SUPFAM" id="SSF56059">
    <property type="entry name" value="Glutathione synthetase ATP-binding domain-like"/>
    <property type="match status" value="1"/>
</dbReference>
<dbReference type="SUPFAM" id="SSF160467">
    <property type="entry name" value="PH0987 N-terminal domain-like"/>
    <property type="match status" value="1"/>
</dbReference>
<reference evidence="9" key="2">
    <citation type="journal article" date="2023" name="Proc. Natl. Acad. Sci. U.S.A.">
        <title>A global phylogenomic analysis of the shiitake genus Lentinula.</title>
        <authorList>
            <person name="Sierra-Patev S."/>
            <person name="Min B."/>
            <person name="Naranjo-Ortiz M."/>
            <person name="Looney B."/>
            <person name="Konkel Z."/>
            <person name="Slot J.C."/>
            <person name="Sakamoto Y."/>
            <person name="Steenwyk J.L."/>
            <person name="Rokas A."/>
            <person name="Carro J."/>
            <person name="Camarero S."/>
            <person name="Ferreira P."/>
            <person name="Molpeceres G."/>
            <person name="Ruiz-Duenas F.J."/>
            <person name="Serrano A."/>
            <person name="Henrissat B."/>
            <person name="Drula E."/>
            <person name="Hughes K.W."/>
            <person name="Mata J.L."/>
            <person name="Ishikawa N.K."/>
            <person name="Vargas-Isla R."/>
            <person name="Ushijima S."/>
            <person name="Smith C.A."/>
            <person name="Donoghue J."/>
            <person name="Ahrendt S."/>
            <person name="Andreopoulos W."/>
            <person name="He G."/>
            <person name="LaButti K."/>
            <person name="Lipzen A."/>
            <person name="Ng V."/>
            <person name="Riley R."/>
            <person name="Sandor L."/>
            <person name="Barry K."/>
            <person name="Martinez A.T."/>
            <person name="Xiao Y."/>
            <person name="Gibbons J.G."/>
            <person name="Terashima K."/>
            <person name="Grigoriev I.V."/>
            <person name="Hibbett D."/>
        </authorList>
    </citation>
    <scope>NUCLEOTIDE SEQUENCE</scope>
    <source>
        <strain evidence="9">Sp2 HRB7682 ss15</strain>
    </source>
</reference>
<name>A0A9W9DYU5_9AGAR</name>
<dbReference type="PROSITE" id="PS00867">
    <property type="entry name" value="CPSASE_2"/>
    <property type="match status" value="1"/>
</dbReference>
<dbReference type="Pfam" id="PF02626">
    <property type="entry name" value="CT_A_B"/>
    <property type="match status" value="1"/>
</dbReference>
<keyword evidence="4 6" id="KW-0067">ATP-binding</keyword>
<dbReference type="Pfam" id="PF00289">
    <property type="entry name" value="Biotin_carb_N"/>
    <property type="match status" value="1"/>
</dbReference>
<dbReference type="Gene3D" id="3.30.1360.40">
    <property type="match status" value="1"/>
</dbReference>
<dbReference type="PANTHER" id="PTHR18866:SF128">
    <property type="entry name" value="UREA AMIDOLYASE"/>
    <property type="match status" value="1"/>
</dbReference>
<dbReference type="AlphaFoldDB" id="A0A9W9DYU5"/>
<dbReference type="InterPro" id="IPR003778">
    <property type="entry name" value="CT_A_B"/>
</dbReference>
<dbReference type="PROSITE" id="PS00866">
    <property type="entry name" value="CPSASE_1"/>
    <property type="match status" value="1"/>
</dbReference>
<dbReference type="Pfam" id="PF02682">
    <property type="entry name" value="CT_C_D"/>
    <property type="match status" value="1"/>
</dbReference>
<dbReference type="InterPro" id="IPR011764">
    <property type="entry name" value="Biotin_carboxylation_dom"/>
</dbReference>
<dbReference type="InterPro" id="IPR005479">
    <property type="entry name" value="CPAse_ATP-bd"/>
</dbReference>
<evidence type="ECO:0000256" key="6">
    <source>
        <dbReference type="PROSITE-ProRule" id="PRU00409"/>
    </source>
</evidence>
<dbReference type="GO" id="GO:0016874">
    <property type="term" value="F:ligase activity"/>
    <property type="evidence" value="ECO:0007669"/>
    <property type="project" value="UniProtKB-KW"/>
</dbReference>
<keyword evidence="1" id="KW-0436">Ligase</keyword>
<protein>
    <submittedName>
        <fullName evidence="9">Urea carboxylase</fullName>
    </submittedName>
</protein>
<dbReference type="Pfam" id="PF02786">
    <property type="entry name" value="CPSase_L_D2"/>
    <property type="match status" value="2"/>
</dbReference>
<dbReference type="InterPro" id="IPR005482">
    <property type="entry name" value="Biotin_COase_C"/>
</dbReference>
<dbReference type="Pfam" id="PF02785">
    <property type="entry name" value="Biotin_carb_C"/>
    <property type="match status" value="1"/>
</dbReference>
<dbReference type="SUPFAM" id="SSF51230">
    <property type="entry name" value="Single hybrid motif"/>
    <property type="match status" value="1"/>
</dbReference>
<dbReference type="CDD" id="cd06850">
    <property type="entry name" value="biotinyl_domain"/>
    <property type="match status" value="1"/>
</dbReference>
<dbReference type="GO" id="GO:0005524">
    <property type="term" value="F:ATP binding"/>
    <property type="evidence" value="ECO:0007669"/>
    <property type="project" value="UniProtKB-UniRule"/>
</dbReference>
<evidence type="ECO:0000259" key="8">
    <source>
        <dbReference type="PROSITE" id="PS50979"/>
    </source>
</evidence>
<dbReference type="InterPro" id="IPR003833">
    <property type="entry name" value="CT_C_D"/>
</dbReference>
<dbReference type="InterPro" id="IPR005481">
    <property type="entry name" value="BC-like_N"/>
</dbReference>
<proteinExistence type="predicted"/>
<dbReference type="SMART" id="SM00878">
    <property type="entry name" value="Biotin_carb_C"/>
    <property type="match status" value="1"/>
</dbReference>
<dbReference type="InterPro" id="IPR011054">
    <property type="entry name" value="Rudment_hybrid_motif"/>
</dbReference>
<dbReference type="SMART" id="SM00797">
    <property type="entry name" value="AHS2"/>
    <property type="match status" value="1"/>
</dbReference>
<dbReference type="PROSITE" id="PS50979">
    <property type="entry name" value="BC"/>
    <property type="match status" value="1"/>
</dbReference>
<dbReference type="GO" id="GO:0046872">
    <property type="term" value="F:metal ion binding"/>
    <property type="evidence" value="ECO:0007669"/>
    <property type="project" value="InterPro"/>
</dbReference>
<gene>
    <name evidence="9" type="ORF">C8J55DRAFT_556190</name>
</gene>
<feature type="domain" description="ATP-grasp" evidence="7">
    <location>
        <begin position="125"/>
        <end position="346"/>
    </location>
</feature>
<organism evidence="9 10">
    <name type="scientific">Lentinula lateritia</name>
    <dbReference type="NCBI Taxonomy" id="40482"/>
    <lineage>
        <taxon>Eukaryota</taxon>
        <taxon>Fungi</taxon>
        <taxon>Dikarya</taxon>
        <taxon>Basidiomycota</taxon>
        <taxon>Agaricomycotina</taxon>
        <taxon>Agaricomycetes</taxon>
        <taxon>Agaricomycetidae</taxon>
        <taxon>Agaricales</taxon>
        <taxon>Marasmiineae</taxon>
        <taxon>Omphalotaceae</taxon>
        <taxon>Lentinula</taxon>
    </lineage>
</organism>
<evidence type="ECO:0000259" key="7">
    <source>
        <dbReference type="PROSITE" id="PS50975"/>
    </source>
</evidence>
<dbReference type="Gene3D" id="2.40.100.10">
    <property type="entry name" value="Cyclophilin-like"/>
    <property type="match status" value="2"/>
</dbReference>
<dbReference type="InterPro" id="IPR016185">
    <property type="entry name" value="PreATP-grasp_dom_sf"/>
</dbReference>
<evidence type="ECO:0000256" key="2">
    <source>
        <dbReference type="ARBA" id="ARBA00022741"/>
    </source>
</evidence>
<dbReference type="Proteomes" id="UP001150238">
    <property type="component" value="Unassembled WGS sequence"/>
</dbReference>
<dbReference type="SUPFAM" id="SSF51246">
    <property type="entry name" value="Rudiment single hybrid motif"/>
    <property type="match status" value="1"/>
</dbReference>
<dbReference type="PANTHER" id="PTHR18866">
    <property type="entry name" value="CARBOXYLASE:PYRUVATE/ACETYL-COA/PROPIONYL-COA CARBOXYLASE"/>
    <property type="match status" value="1"/>
</dbReference>
<keyword evidence="3" id="KW-0378">Hydrolase</keyword>
<sequence length="1258" mass="139617">MYEGEKLLIANRGEIAVRILRTAKEIGLATLTIYTPSDALSPHVTLADETVALPLVSGQSESRAYCDSKVIISICRSYSVTLLHPGYGFLSENEEFARMVVEHGITWLGPSSDIIKTMGNKHEARHVAEAAGIAIVPGSKGLVKDEEEAVTVAHQVGFPVILKATAGGGGLGLVVCNDEPELFQAFSRTSQHAEALFQNPGLFIEHYFPSAHHIEVQIFGDGRGAVVDMGERECSIQRRHQKIIEESPSPFCLSHPGKFKHKNTDIQIDDKNFFLSLEVQIALINDALQLGRLIQYGSAGTVEFIVDDQSTKHFFLEMNTRIQVEHPLTEALYDIDIIRMMIDYGLSQRRNELFLLQEDFSNKTNAHHAHAIEARIYSETPFDSFKPCSGILQLVNLECGHPSWLRVESWISTGTVVTPQFDPLLCKLVVIGSSRAEALDRMATTLALAKIRGPPNNLDYLAQIITNIDFQEGKTTTEFLKRFKYVLCAFTVLSPGLETTVQDLPGRLVGLGIPVSGPMDPIAFRLANILVGNDQNTEAMETVIVAGMDLILHFHAKAVIAVTGKDVIVEVNNAIHDTWTAIEVAQDTILKLQTKEAATTGFRNYIACRGGFPQIPKYLGSKSTSIKFGGYQGRQLMIGDHIAIADTDTLILPLPALPKDIVPQYPKKWAIYVLNGPHNDLEFVESTEKIFNINWQVSGSSNRQGIRLDGSEEIPWARTNGGDGGSHPSNILDNAYAPGTININGDTPVILTKEGPDMGGYVCLCTVASCNMWILGQLSPGDTIKFIPMTWDSAKQLSNILESWINNVEYSLSNHHDCPPIPLAGSLMEHDMHHFNPKLLTIYPTSQNPEVVFRQAGDSTILVEYGPMHLDLTMRACIHAFELEVLKQGVTGIEKFSPCIRSTMCYFDPKTITQREVLTVLAQAARALPNSVTNLYFPGRRFTFPLVLNDQWCNDAILQYMKTIRNNAVYLPSNVEYLAQNNGLGSSQIALGKVVASDHLVLGVGFYLACPFTVPIDPRCRLVGQKMNPSRTYTPRGAVGLAGLVSAIYPVESPGGYQLYGRTLPAWQTWGQGSNFSPDKPWMLQPFDQIHFEVIKEEEYQKLEQQFDAGQYSFKMENCIFSLKDYTDFINSIETETSAFRNKQAKAVLQQEQKEQVLLEEWLQEQKNHSRHSETTQFNSDGLVHFAAPLSAMIWKILVQSGTTIQHEDETLVILEAMKTQIPVRAGRQHVGRIIRAFGNGVQEGEQVNAGDNLFFLE</sequence>
<dbReference type="Gene3D" id="3.30.470.20">
    <property type="entry name" value="ATP-grasp fold, B domain"/>
    <property type="match status" value="1"/>
</dbReference>
<feature type="domain" description="Biotin carboxylation" evidence="8">
    <location>
        <begin position="3"/>
        <end position="485"/>
    </location>
</feature>
<dbReference type="InterPro" id="IPR050856">
    <property type="entry name" value="Biotin_carboxylase_complex"/>
</dbReference>
<keyword evidence="5" id="KW-0092">Biotin</keyword>
<reference evidence="9" key="1">
    <citation type="submission" date="2022-08" db="EMBL/GenBank/DDBJ databases">
        <authorList>
            <consortium name="DOE Joint Genome Institute"/>
            <person name="Min B."/>
            <person name="Riley R."/>
            <person name="Sierra-Patev S."/>
            <person name="Naranjo-Ortiz M."/>
            <person name="Looney B."/>
            <person name="Konkel Z."/>
            <person name="Slot J.C."/>
            <person name="Sakamoto Y."/>
            <person name="Steenwyk J.L."/>
            <person name="Rokas A."/>
            <person name="Carro J."/>
            <person name="Camarero S."/>
            <person name="Ferreira P."/>
            <person name="Molpeceres G."/>
            <person name="Ruiz-Duenas F.J."/>
            <person name="Serrano A."/>
            <person name="Henrissat B."/>
            <person name="Drula E."/>
            <person name="Hughes K.W."/>
            <person name="Mata J.L."/>
            <person name="Ishikawa N.K."/>
            <person name="Vargas-Isla R."/>
            <person name="Ushijima S."/>
            <person name="Smith C.A."/>
            <person name="Ahrendt S."/>
            <person name="Andreopoulos W."/>
            <person name="He G."/>
            <person name="Labutti K."/>
            <person name="Lipzen A."/>
            <person name="Ng V."/>
            <person name="Sandor L."/>
            <person name="Barry K."/>
            <person name="Martinez A.T."/>
            <person name="Xiao Y."/>
            <person name="Gibbons J.G."/>
            <person name="Terashima K."/>
            <person name="Hibbett D.S."/>
            <person name="Grigoriev I.V."/>
        </authorList>
    </citation>
    <scope>NUCLEOTIDE SEQUENCE</scope>
    <source>
        <strain evidence="9">Sp2 HRB7682 ss15</strain>
    </source>
</reference>
<dbReference type="InterPro" id="IPR011761">
    <property type="entry name" value="ATP-grasp"/>
</dbReference>
<keyword evidence="2 6" id="KW-0547">Nucleotide-binding</keyword>
<dbReference type="PROSITE" id="PS50975">
    <property type="entry name" value="ATP_GRASP"/>
    <property type="match status" value="1"/>
</dbReference>
<dbReference type="GO" id="GO:0016787">
    <property type="term" value="F:hydrolase activity"/>
    <property type="evidence" value="ECO:0007669"/>
    <property type="project" value="UniProtKB-KW"/>
</dbReference>
<evidence type="ECO:0000256" key="5">
    <source>
        <dbReference type="ARBA" id="ARBA00023267"/>
    </source>
</evidence>
<evidence type="ECO:0000313" key="9">
    <source>
        <dbReference type="EMBL" id="KAJ4491903.1"/>
    </source>
</evidence>
<evidence type="ECO:0000256" key="4">
    <source>
        <dbReference type="ARBA" id="ARBA00022840"/>
    </source>
</evidence>
<evidence type="ECO:0000256" key="1">
    <source>
        <dbReference type="ARBA" id="ARBA00022598"/>
    </source>
</evidence>
<dbReference type="SUPFAM" id="SSF50891">
    <property type="entry name" value="Cyclophilin-like"/>
    <property type="match status" value="2"/>
</dbReference>
<dbReference type="EMBL" id="JANVFS010000005">
    <property type="protein sequence ID" value="KAJ4491903.1"/>
    <property type="molecule type" value="Genomic_DNA"/>
</dbReference>